<comment type="catalytic activity">
    <reaction evidence="1">
        <text>aldehydo-D-ribose 5-phosphate = D-ribulose 5-phosphate</text>
        <dbReference type="Rhea" id="RHEA:14657"/>
        <dbReference type="ChEBI" id="CHEBI:58121"/>
        <dbReference type="ChEBI" id="CHEBI:58273"/>
        <dbReference type="EC" id="5.3.1.6"/>
    </reaction>
</comment>
<organism evidence="6 7">
    <name type="scientific">Musa troglodytarum</name>
    <name type="common">fe'i banana</name>
    <dbReference type="NCBI Taxonomy" id="320322"/>
    <lineage>
        <taxon>Eukaryota</taxon>
        <taxon>Viridiplantae</taxon>
        <taxon>Streptophyta</taxon>
        <taxon>Embryophyta</taxon>
        <taxon>Tracheophyta</taxon>
        <taxon>Spermatophyta</taxon>
        <taxon>Magnoliopsida</taxon>
        <taxon>Liliopsida</taxon>
        <taxon>Zingiberales</taxon>
        <taxon>Musaceae</taxon>
        <taxon>Musa</taxon>
    </lineage>
</organism>
<dbReference type="CDD" id="cd01398">
    <property type="entry name" value="RPI_A"/>
    <property type="match status" value="1"/>
</dbReference>
<dbReference type="Gene3D" id="3.40.50.1360">
    <property type="match status" value="1"/>
</dbReference>
<comment type="pathway">
    <text evidence="2">Carbohydrate degradation; pentose phosphate pathway; D-ribose 5-phosphate from D-ribulose 5-phosphate (non-oxidative stage): step 1/1.</text>
</comment>
<evidence type="ECO:0000256" key="5">
    <source>
        <dbReference type="ARBA" id="ARBA00023235"/>
    </source>
</evidence>
<gene>
    <name evidence="6" type="ORF">MUK42_26045</name>
</gene>
<reference evidence="6" key="1">
    <citation type="submission" date="2022-05" db="EMBL/GenBank/DDBJ databases">
        <title>The Musa troglodytarum L. genome provides insights into the mechanism of non-climacteric behaviour and enrichment of carotenoids.</title>
        <authorList>
            <person name="Wang J."/>
        </authorList>
    </citation>
    <scope>NUCLEOTIDE SEQUENCE</scope>
    <source>
        <tissue evidence="6">Leaf</tissue>
    </source>
</reference>
<dbReference type="InterPro" id="IPR037171">
    <property type="entry name" value="NagB/RpiA_transferase-like"/>
</dbReference>
<evidence type="ECO:0000256" key="3">
    <source>
        <dbReference type="ARBA" id="ARBA00008088"/>
    </source>
</evidence>
<evidence type="ECO:0000313" key="6">
    <source>
        <dbReference type="EMBL" id="URD75229.1"/>
    </source>
</evidence>
<evidence type="ECO:0000313" key="7">
    <source>
        <dbReference type="Proteomes" id="UP001055439"/>
    </source>
</evidence>
<dbReference type="SUPFAM" id="SSF100950">
    <property type="entry name" value="NagB/RpiA/CoA transferase-like"/>
    <property type="match status" value="1"/>
</dbReference>
<dbReference type="PANTHER" id="PTHR43748">
    <property type="entry name" value="RIBOSE-5-PHOSPHATE ISOMERASE 3, CHLOROPLASTIC-RELATED"/>
    <property type="match status" value="1"/>
</dbReference>
<dbReference type="NCBIfam" id="NF001924">
    <property type="entry name" value="PRK00702.1"/>
    <property type="match status" value="1"/>
</dbReference>
<dbReference type="OrthoDB" id="1555531at2759"/>
<dbReference type="Pfam" id="PF14009">
    <property type="entry name" value="PADRE"/>
    <property type="match status" value="1"/>
</dbReference>
<dbReference type="InterPro" id="IPR004788">
    <property type="entry name" value="Ribose5P_isomerase_type_A"/>
</dbReference>
<name>A0A9E7EDN4_9LILI</name>
<dbReference type="AlphaFoldDB" id="A0A9E7EDN4"/>
<dbReference type="Pfam" id="PF06026">
    <property type="entry name" value="Rib_5-P_isom_A"/>
    <property type="match status" value="1"/>
</dbReference>
<accession>A0A9E7EDN4</accession>
<evidence type="ECO:0000256" key="4">
    <source>
        <dbReference type="ARBA" id="ARBA00011959"/>
    </source>
</evidence>
<evidence type="ECO:0000256" key="2">
    <source>
        <dbReference type="ARBA" id="ARBA00004988"/>
    </source>
</evidence>
<dbReference type="InterPro" id="IPR020672">
    <property type="entry name" value="Ribose5P_isomerase_typA_subgr"/>
</dbReference>
<dbReference type="GO" id="GO:0004751">
    <property type="term" value="F:ribose-5-phosphate isomerase activity"/>
    <property type="evidence" value="ECO:0007669"/>
    <property type="project" value="UniProtKB-EC"/>
</dbReference>
<keyword evidence="5 6" id="KW-0413">Isomerase</keyword>
<dbReference type="FunFam" id="3.40.50.1360:FF:000001">
    <property type="entry name" value="Ribose-5-phosphate isomerase A"/>
    <property type="match status" value="1"/>
</dbReference>
<dbReference type="EC" id="5.3.1.6" evidence="4"/>
<protein>
    <recommendedName>
        <fullName evidence="4">ribose-5-phosphate isomerase</fullName>
        <ecNumber evidence="4">5.3.1.6</ecNumber>
    </recommendedName>
</protein>
<proteinExistence type="inferred from homology"/>
<dbReference type="Gene3D" id="3.30.70.260">
    <property type="match status" value="1"/>
</dbReference>
<dbReference type="HAMAP" id="MF_00170">
    <property type="entry name" value="Rib_5P_isom_A"/>
    <property type="match status" value="1"/>
</dbReference>
<evidence type="ECO:0000256" key="1">
    <source>
        <dbReference type="ARBA" id="ARBA00001713"/>
    </source>
</evidence>
<dbReference type="NCBIfam" id="TIGR00021">
    <property type="entry name" value="rpiA"/>
    <property type="match status" value="1"/>
</dbReference>
<dbReference type="InterPro" id="IPR025322">
    <property type="entry name" value="PADRE_dom"/>
</dbReference>
<keyword evidence="7" id="KW-1185">Reference proteome</keyword>
<dbReference type="EMBL" id="CP097502">
    <property type="protein sequence ID" value="URD75229.1"/>
    <property type="molecule type" value="Genomic_DNA"/>
</dbReference>
<dbReference type="PANTHER" id="PTHR43748:SF2">
    <property type="entry name" value="RIBOSE-5-PHOSPHATE ISOMERASE 2-RELATED"/>
    <property type="match status" value="1"/>
</dbReference>
<sequence length="491" mass="52931">MLAPQGGGPSQDELKRVAAHRAVELVRSGMVLGLGTGSTAVHALDRIGALLRTGHLRDVVGIPTSEWAAARAAAAGIPLTDLNAHPVVDLSIDGADEVDPALNLVKGRGGSLLREKMVEGASRRFVVIVDESKLVPRLGASGLAVPVEVIPFGWSLTLRRLRTLFDGVPGFNIKLRTAATNAKASAFDESESKSEPFLTDNKNYIVDLFFEDGIHGDLKLISDDILRITGVIEHGMFLGLASSVIIARKDGVVVVDKAAKPTRLESSSAFIFRSYKLHPRPFVILLTKSQRPAHSSHLISSTQRSLRLRRVKASMGNYVSCTLAGPPGGHARSAKVILPCGRVQRIDGPANAAELMLDAPGHFLVDSRSMHVGRRFAPLSADEDLEMGHVYAMFPMKRVNAVVAAADMAALLMAARKEVRRELGAGARVLPDAAHVSTEVAEGYAPDSEQNAARTSLEEAAEMREFRYRLSMCRSRRPTLETIAEEPICSR</sequence>
<comment type="similarity">
    <text evidence="3">Belongs to the ribose 5-phosphate isomerase family.</text>
</comment>
<dbReference type="InterPro" id="IPR050262">
    <property type="entry name" value="Ribose-5P_isomerase"/>
</dbReference>
<dbReference type="GO" id="GO:0009052">
    <property type="term" value="P:pentose-phosphate shunt, non-oxidative branch"/>
    <property type="evidence" value="ECO:0007669"/>
    <property type="project" value="InterPro"/>
</dbReference>
<dbReference type="SUPFAM" id="SSF75445">
    <property type="entry name" value="D-ribose-5-phosphate isomerase (RpiA), lid domain"/>
    <property type="match status" value="1"/>
</dbReference>
<dbReference type="Proteomes" id="UP001055439">
    <property type="component" value="Chromosome 1"/>
</dbReference>